<protein>
    <recommendedName>
        <fullName evidence="4">DUF4044 domain-containing protein</fullName>
    </recommendedName>
</protein>
<evidence type="ECO:0000256" key="1">
    <source>
        <dbReference type="SAM" id="Phobius"/>
    </source>
</evidence>
<sequence length="37" mass="3841">MTTKKQKKTNKIIALGIVGVLVLSSITAVLSMVAGIL</sequence>
<gene>
    <name evidence="2" type="ORF">J2Z43_002792</name>
</gene>
<evidence type="ECO:0000313" key="2">
    <source>
        <dbReference type="EMBL" id="MBP1856340.1"/>
    </source>
</evidence>
<organism evidence="2 3">
    <name type="scientific">Metaclostridioides mangenotii</name>
    <dbReference type="NCBI Taxonomy" id="1540"/>
    <lineage>
        <taxon>Bacteria</taxon>
        <taxon>Bacillati</taxon>
        <taxon>Bacillota</taxon>
        <taxon>Clostridia</taxon>
        <taxon>Peptostreptococcales</taxon>
        <taxon>Peptostreptococcaceae</taxon>
        <taxon>Metaclostridioides</taxon>
    </lineage>
</organism>
<keyword evidence="1" id="KW-0472">Membrane</keyword>
<feature type="transmembrane region" description="Helical" evidence="1">
    <location>
        <begin position="12"/>
        <end position="36"/>
    </location>
</feature>
<evidence type="ECO:0000313" key="3">
    <source>
        <dbReference type="Proteomes" id="UP000767291"/>
    </source>
</evidence>
<name>A0ABS4EEH2_9FIRM</name>
<dbReference type="EMBL" id="JAGGJX010000008">
    <property type="protein sequence ID" value="MBP1856340.1"/>
    <property type="molecule type" value="Genomic_DNA"/>
</dbReference>
<dbReference type="Proteomes" id="UP000767291">
    <property type="component" value="Unassembled WGS sequence"/>
</dbReference>
<keyword evidence="1" id="KW-1133">Transmembrane helix</keyword>
<reference evidence="2 3" key="1">
    <citation type="submission" date="2021-03" db="EMBL/GenBank/DDBJ databases">
        <title>Genomic Encyclopedia of Type Strains, Phase IV (KMG-IV): sequencing the most valuable type-strain genomes for metagenomic binning, comparative biology and taxonomic classification.</title>
        <authorList>
            <person name="Goeker M."/>
        </authorList>
    </citation>
    <scope>NUCLEOTIDE SEQUENCE [LARGE SCALE GENOMIC DNA]</scope>
    <source>
        <strain evidence="2 3">DSM 1289</strain>
    </source>
</reference>
<keyword evidence="1" id="KW-0812">Transmembrane</keyword>
<proteinExistence type="predicted"/>
<comment type="caution">
    <text evidence="2">The sequence shown here is derived from an EMBL/GenBank/DDBJ whole genome shotgun (WGS) entry which is preliminary data.</text>
</comment>
<keyword evidence="3" id="KW-1185">Reference proteome</keyword>
<accession>A0ABS4EEH2</accession>
<evidence type="ECO:0008006" key="4">
    <source>
        <dbReference type="Google" id="ProtNLM"/>
    </source>
</evidence>